<dbReference type="WBParaSite" id="MBELARI_LOCUS11774">
    <property type="protein sequence ID" value="MBELARI_LOCUS11774"/>
    <property type="gene ID" value="MBELARI_LOCUS11774"/>
</dbReference>
<dbReference type="InterPro" id="IPR006694">
    <property type="entry name" value="Fatty_acid_hydroxylase"/>
</dbReference>
<feature type="domain" description="Fatty acid hydroxylase" evidence="6">
    <location>
        <begin position="119"/>
        <end position="240"/>
    </location>
</feature>
<dbReference type="GO" id="GO:0016491">
    <property type="term" value="F:oxidoreductase activity"/>
    <property type="evidence" value="ECO:0007669"/>
    <property type="project" value="InterPro"/>
</dbReference>
<dbReference type="Proteomes" id="UP000887575">
    <property type="component" value="Unassembled WGS sequence"/>
</dbReference>
<feature type="transmembrane region" description="Helical" evidence="5">
    <location>
        <begin position="22"/>
        <end position="50"/>
    </location>
</feature>
<sequence length="256" mass="29464">MSSSTLQDFWDFSNRFCNGNDFILFTLYTNALTIFVYLLVNIPFVILDFIQPAFVQQYKIQGKKYVTWEKFASTFPLIVFNSTVVALCTSSLFYVLGTYTGVSFAREVPSWLTIIRDMILAIFVEEFGFYYTHRLLHQPFFYKRIHKIHHRWTAPISITSVYCHPLEHALSNLTPVLLGPTLVGAHVVTFWIWFTVAVTSTTISHCGYDFLSWAPQHDYHHAAFNENFGVLGLLDTIHGTNTTFRKSTTGNAKKDK</sequence>
<name>A0AAF3ECT4_9BILA</name>
<evidence type="ECO:0000256" key="4">
    <source>
        <dbReference type="ARBA" id="ARBA00023136"/>
    </source>
</evidence>
<evidence type="ECO:0000313" key="8">
    <source>
        <dbReference type="WBParaSite" id="MBELARI_LOCUS11774"/>
    </source>
</evidence>
<evidence type="ECO:0000256" key="2">
    <source>
        <dbReference type="ARBA" id="ARBA00022692"/>
    </source>
</evidence>
<organism evidence="7 8">
    <name type="scientific">Mesorhabditis belari</name>
    <dbReference type="NCBI Taxonomy" id="2138241"/>
    <lineage>
        <taxon>Eukaryota</taxon>
        <taxon>Metazoa</taxon>
        <taxon>Ecdysozoa</taxon>
        <taxon>Nematoda</taxon>
        <taxon>Chromadorea</taxon>
        <taxon>Rhabditida</taxon>
        <taxon>Rhabditina</taxon>
        <taxon>Rhabditomorpha</taxon>
        <taxon>Rhabditoidea</taxon>
        <taxon>Rhabditidae</taxon>
        <taxon>Mesorhabditinae</taxon>
        <taxon>Mesorhabditis</taxon>
    </lineage>
</organism>
<dbReference type="InterPro" id="IPR050307">
    <property type="entry name" value="Sterol_Desaturase_Related"/>
</dbReference>
<reference evidence="8" key="1">
    <citation type="submission" date="2024-02" db="UniProtKB">
        <authorList>
            <consortium name="WormBaseParasite"/>
        </authorList>
    </citation>
    <scope>IDENTIFICATION</scope>
</reference>
<evidence type="ECO:0000256" key="3">
    <source>
        <dbReference type="ARBA" id="ARBA00022989"/>
    </source>
</evidence>
<protein>
    <submittedName>
        <fullName evidence="8">Fatty acid hydroxylase domain-containing protein</fullName>
    </submittedName>
</protein>
<dbReference type="GO" id="GO:0008610">
    <property type="term" value="P:lipid biosynthetic process"/>
    <property type="evidence" value="ECO:0007669"/>
    <property type="project" value="InterPro"/>
</dbReference>
<dbReference type="PANTHER" id="PTHR11863">
    <property type="entry name" value="STEROL DESATURASE"/>
    <property type="match status" value="1"/>
</dbReference>
<comment type="subcellular location">
    <subcellularLocation>
        <location evidence="1">Membrane</location>
    </subcellularLocation>
</comment>
<keyword evidence="3 5" id="KW-1133">Transmembrane helix</keyword>
<keyword evidence="7" id="KW-1185">Reference proteome</keyword>
<dbReference type="GO" id="GO:0005506">
    <property type="term" value="F:iron ion binding"/>
    <property type="evidence" value="ECO:0007669"/>
    <property type="project" value="InterPro"/>
</dbReference>
<dbReference type="GO" id="GO:0016020">
    <property type="term" value="C:membrane"/>
    <property type="evidence" value="ECO:0007669"/>
    <property type="project" value="UniProtKB-SubCell"/>
</dbReference>
<evidence type="ECO:0000256" key="5">
    <source>
        <dbReference type="SAM" id="Phobius"/>
    </source>
</evidence>
<accession>A0AAF3ECT4</accession>
<dbReference type="Pfam" id="PF04116">
    <property type="entry name" value="FA_hydroxylase"/>
    <property type="match status" value="1"/>
</dbReference>
<dbReference type="AlphaFoldDB" id="A0AAF3ECT4"/>
<evidence type="ECO:0000313" key="7">
    <source>
        <dbReference type="Proteomes" id="UP000887575"/>
    </source>
</evidence>
<evidence type="ECO:0000256" key="1">
    <source>
        <dbReference type="ARBA" id="ARBA00004370"/>
    </source>
</evidence>
<keyword evidence="4 5" id="KW-0472">Membrane</keyword>
<evidence type="ECO:0000259" key="6">
    <source>
        <dbReference type="Pfam" id="PF04116"/>
    </source>
</evidence>
<keyword evidence="2 5" id="KW-0812">Transmembrane</keyword>
<feature type="transmembrane region" description="Helical" evidence="5">
    <location>
        <begin position="71"/>
        <end position="96"/>
    </location>
</feature>
<proteinExistence type="predicted"/>